<dbReference type="Proteomes" id="UP000660729">
    <property type="component" value="Unassembled WGS sequence"/>
</dbReference>
<dbReference type="PANTHER" id="PTHR23501">
    <property type="entry name" value="MAJOR FACILITATOR SUPERFAMILY"/>
    <property type="match status" value="1"/>
</dbReference>
<feature type="compositionally biased region" description="Polar residues" evidence="6">
    <location>
        <begin position="46"/>
        <end position="60"/>
    </location>
</feature>
<dbReference type="InterPro" id="IPR036259">
    <property type="entry name" value="MFS_trans_sf"/>
</dbReference>
<evidence type="ECO:0000256" key="2">
    <source>
        <dbReference type="ARBA" id="ARBA00022448"/>
    </source>
</evidence>
<feature type="transmembrane region" description="Helical" evidence="7">
    <location>
        <begin position="490"/>
        <end position="510"/>
    </location>
</feature>
<keyword evidence="4 7" id="KW-1133">Transmembrane helix</keyword>
<feature type="transmembrane region" description="Helical" evidence="7">
    <location>
        <begin position="186"/>
        <end position="208"/>
    </location>
</feature>
<feature type="region of interest" description="Disordered" evidence="6">
    <location>
        <begin position="26"/>
        <end position="81"/>
    </location>
</feature>
<name>A0A8H6RJ70_9PEZI</name>
<feature type="transmembrane region" description="Helical" evidence="7">
    <location>
        <begin position="363"/>
        <end position="380"/>
    </location>
</feature>
<dbReference type="Gene3D" id="1.20.1720.10">
    <property type="entry name" value="Multidrug resistance protein D"/>
    <property type="match status" value="1"/>
</dbReference>
<comment type="caution">
    <text evidence="9">The sequence shown here is derived from an EMBL/GenBank/DDBJ whole genome shotgun (WGS) entry which is preliminary data.</text>
</comment>
<evidence type="ECO:0000313" key="9">
    <source>
        <dbReference type="EMBL" id="KAF7192489.1"/>
    </source>
</evidence>
<evidence type="ECO:0000256" key="1">
    <source>
        <dbReference type="ARBA" id="ARBA00004141"/>
    </source>
</evidence>
<dbReference type="Pfam" id="PF07690">
    <property type="entry name" value="MFS_1"/>
    <property type="match status" value="1"/>
</dbReference>
<comment type="subcellular location">
    <subcellularLocation>
        <location evidence="1">Membrane</location>
        <topology evidence="1">Multi-pass membrane protein</topology>
    </subcellularLocation>
</comment>
<feature type="transmembrane region" description="Helical" evidence="7">
    <location>
        <begin position="87"/>
        <end position="109"/>
    </location>
</feature>
<dbReference type="GO" id="GO:0005886">
    <property type="term" value="C:plasma membrane"/>
    <property type="evidence" value="ECO:0007669"/>
    <property type="project" value="TreeGrafter"/>
</dbReference>
<protein>
    <submittedName>
        <fullName evidence="9">MFS-type efflux pump MFS1</fullName>
    </submittedName>
</protein>
<feature type="transmembrane region" description="Helical" evidence="7">
    <location>
        <begin position="400"/>
        <end position="418"/>
    </location>
</feature>
<feature type="transmembrane region" description="Helical" evidence="7">
    <location>
        <begin position="161"/>
        <end position="180"/>
    </location>
</feature>
<dbReference type="InterPro" id="IPR020846">
    <property type="entry name" value="MFS_dom"/>
</dbReference>
<reference evidence="9" key="1">
    <citation type="submission" date="2020-04" db="EMBL/GenBank/DDBJ databases">
        <title>Draft genome resource of the tomato pathogen Pseudocercospora fuligena.</title>
        <authorList>
            <person name="Zaccaron A."/>
        </authorList>
    </citation>
    <scope>NUCLEOTIDE SEQUENCE</scope>
    <source>
        <strain evidence="9">PF001</strain>
    </source>
</reference>
<dbReference type="PANTHER" id="PTHR23501:SF177">
    <property type="entry name" value="MAJOR FACILITATOR SUPERFAMILY (MFS) PROFILE DOMAIN-CONTAINING PROTEIN-RELATED"/>
    <property type="match status" value="1"/>
</dbReference>
<accession>A0A8H6RJ70</accession>
<feature type="transmembrane region" description="Helical" evidence="7">
    <location>
        <begin position="322"/>
        <end position="343"/>
    </location>
</feature>
<feature type="transmembrane region" description="Helical" evidence="7">
    <location>
        <begin position="425"/>
        <end position="444"/>
    </location>
</feature>
<feature type="transmembrane region" description="Helical" evidence="7">
    <location>
        <begin position="456"/>
        <end position="478"/>
    </location>
</feature>
<dbReference type="SUPFAM" id="SSF103473">
    <property type="entry name" value="MFS general substrate transporter"/>
    <property type="match status" value="1"/>
</dbReference>
<evidence type="ECO:0000256" key="7">
    <source>
        <dbReference type="SAM" id="Phobius"/>
    </source>
</evidence>
<feature type="transmembrane region" description="Helical" evidence="7">
    <location>
        <begin position="131"/>
        <end position="149"/>
    </location>
</feature>
<dbReference type="InterPro" id="IPR011701">
    <property type="entry name" value="MFS"/>
</dbReference>
<evidence type="ECO:0000256" key="4">
    <source>
        <dbReference type="ARBA" id="ARBA00022989"/>
    </source>
</evidence>
<keyword evidence="2" id="KW-0813">Transport</keyword>
<evidence type="ECO:0000256" key="3">
    <source>
        <dbReference type="ARBA" id="ARBA00022692"/>
    </source>
</evidence>
<feature type="domain" description="Major facilitator superfamily (MFS) profile" evidence="8">
    <location>
        <begin position="96"/>
        <end position="584"/>
    </location>
</feature>
<feature type="transmembrane region" description="Helical" evidence="7">
    <location>
        <begin position="251"/>
        <end position="270"/>
    </location>
</feature>
<dbReference type="CDD" id="cd17502">
    <property type="entry name" value="MFS_Azr1_MDR_like"/>
    <property type="match status" value="1"/>
</dbReference>
<feature type="transmembrane region" description="Helical" evidence="7">
    <location>
        <begin position="220"/>
        <end position="245"/>
    </location>
</feature>
<dbReference type="OrthoDB" id="10021397at2759"/>
<proteinExistence type="predicted"/>
<dbReference type="EMBL" id="JABCIY010000122">
    <property type="protein sequence ID" value="KAF7192489.1"/>
    <property type="molecule type" value="Genomic_DNA"/>
</dbReference>
<gene>
    <name evidence="9" type="ORF">HII31_06162</name>
</gene>
<feature type="transmembrane region" description="Helical" evidence="7">
    <location>
        <begin position="291"/>
        <end position="310"/>
    </location>
</feature>
<dbReference type="AlphaFoldDB" id="A0A8H6RJ70"/>
<dbReference type="Gene3D" id="1.20.1250.20">
    <property type="entry name" value="MFS general substrate transporter like domains"/>
    <property type="match status" value="1"/>
</dbReference>
<evidence type="ECO:0000256" key="6">
    <source>
        <dbReference type="SAM" id="MobiDB-lite"/>
    </source>
</evidence>
<sequence>MWSLVPRLKERPSCLEPCITSTSKMIHQNSHDEEKAQNAFAVPEASRSTEYNTETSNDSTEIVEGIDSKGSATSPDQPVNDEAEPKYVAGACLALTLIAAAMSVFLVSLDSTIISTAIPDIVDEFHHLDHVVWYGSAYMLGMATTQAFWGKAYSCWSLKYVFLLALCIFEIGTAICTLAPNSAVFVLGRSIGGTGGAGVAAGTFLIIAVSVPPRERPMKLGMLSICFVLAAVAGPLAGGALTTHVSWRACFYAGLPVGGISLLSILFLFTTPSHAAPAKSSLRHKLLQLDFAGMLTTVAFGACLVLALQWAGVTKSWSSSPVIGSLVGAGLAISILICVEAWLGDTAGLSGRLMRQKTIALQLVFNLSVSGTYYIVLYYLPVYFQMVKGADAAHSGLRTLALVGTSAPVAIISGIILSKTGEYQPIMIASAIFTTIGSGLIFTLGPSSTTLACIGYQIIVGIGLGLSIQLSIVVCQNVVQAFDLTRANTLALWTQLLGGATVLAVAQSAVSNGLLVALPAHAPAVSPASVILAGPADLRRQLDPDQLQGVTRAYMLGLKNAFGLALGLSCVGVVVALTVIIIDRRKLSDKLVYSEKSKLSSASPSTETLC</sequence>
<feature type="transmembrane region" description="Helical" evidence="7">
    <location>
        <begin position="561"/>
        <end position="582"/>
    </location>
</feature>
<keyword evidence="10" id="KW-1185">Reference proteome</keyword>
<keyword evidence="5 7" id="KW-0472">Membrane</keyword>
<organism evidence="9 10">
    <name type="scientific">Pseudocercospora fuligena</name>
    <dbReference type="NCBI Taxonomy" id="685502"/>
    <lineage>
        <taxon>Eukaryota</taxon>
        <taxon>Fungi</taxon>
        <taxon>Dikarya</taxon>
        <taxon>Ascomycota</taxon>
        <taxon>Pezizomycotina</taxon>
        <taxon>Dothideomycetes</taxon>
        <taxon>Dothideomycetidae</taxon>
        <taxon>Mycosphaerellales</taxon>
        <taxon>Mycosphaerellaceae</taxon>
        <taxon>Pseudocercospora</taxon>
    </lineage>
</organism>
<dbReference type="PROSITE" id="PS50850">
    <property type="entry name" value="MFS"/>
    <property type="match status" value="1"/>
</dbReference>
<evidence type="ECO:0000256" key="5">
    <source>
        <dbReference type="ARBA" id="ARBA00023136"/>
    </source>
</evidence>
<dbReference type="GO" id="GO:0022857">
    <property type="term" value="F:transmembrane transporter activity"/>
    <property type="evidence" value="ECO:0007669"/>
    <property type="project" value="InterPro"/>
</dbReference>
<keyword evidence="3 7" id="KW-0812">Transmembrane</keyword>
<evidence type="ECO:0000313" key="10">
    <source>
        <dbReference type="Proteomes" id="UP000660729"/>
    </source>
</evidence>
<evidence type="ECO:0000259" key="8">
    <source>
        <dbReference type="PROSITE" id="PS50850"/>
    </source>
</evidence>